<protein>
    <submittedName>
        <fullName evidence="1">Uncharacterized protein</fullName>
    </submittedName>
</protein>
<accession>A0A517N0I3</accession>
<proteinExistence type="predicted"/>
<sequence>MVEERGRLEQSVIVIDACKNVAKMPVGNLTLALVIQQTLNFATRSLATFAPFGMFVLKAVALINARRRPLLASLGALCLVEEMQPHAVCFVVQRTKRVKQNVKNVN</sequence>
<dbReference type="AlphaFoldDB" id="A0A517N0I3"/>
<keyword evidence="2" id="KW-1185">Reference proteome</keyword>
<organism evidence="1 2">
    <name type="scientific">Adhaeretor mobilis</name>
    <dbReference type="NCBI Taxonomy" id="1930276"/>
    <lineage>
        <taxon>Bacteria</taxon>
        <taxon>Pseudomonadati</taxon>
        <taxon>Planctomycetota</taxon>
        <taxon>Planctomycetia</taxon>
        <taxon>Pirellulales</taxon>
        <taxon>Lacipirellulaceae</taxon>
        <taxon>Adhaeretor</taxon>
    </lineage>
</organism>
<reference evidence="1 2" key="1">
    <citation type="submission" date="2019-02" db="EMBL/GenBank/DDBJ databases">
        <title>Deep-cultivation of Planctomycetes and their phenomic and genomic characterization uncovers novel biology.</title>
        <authorList>
            <person name="Wiegand S."/>
            <person name="Jogler M."/>
            <person name="Boedeker C."/>
            <person name="Pinto D."/>
            <person name="Vollmers J."/>
            <person name="Rivas-Marin E."/>
            <person name="Kohn T."/>
            <person name="Peeters S.H."/>
            <person name="Heuer A."/>
            <person name="Rast P."/>
            <person name="Oberbeckmann S."/>
            <person name="Bunk B."/>
            <person name="Jeske O."/>
            <person name="Meyerdierks A."/>
            <person name="Storesund J.E."/>
            <person name="Kallscheuer N."/>
            <person name="Luecker S."/>
            <person name="Lage O.M."/>
            <person name="Pohl T."/>
            <person name="Merkel B.J."/>
            <person name="Hornburger P."/>
            <person name="Mueller R.-W."/>
            <person name="Bruemmer F."/>
            <person name="Labrenz M."/>
            <person name="Spormann A.M."/>
            <person name="Op den Camp H."/>
            <person name="Overmann J."/>
            <person name="Amann R."/>
            <person name="Jetten M.S.M."/>
            <person name="Mascher T."/>
            <person name="Medema M.H."/>
            <person name="Devos D.P."/>
            <person name="Kaster A.-K."/>
            <person name="Ovreas L."/>
            <person name="Rohde M."/>
            <person name="Galperin M.Y."/>
            <person name="Jogler C."/>
        </authorList>
    </citation>
    <scope>NUCLEOTIDE SEQUENCE [LARGE SCALE GENOMIC DNA]</scope>
    <source>
        <strain evidence="1 2">HG15A2</strain>
    </source>
</reference>
<evidence type="ECO:0000313" key="2">
    <source>
        <dbReference type="Proteomes" id="UP000319852"/>
    </source>
</evidence>
<dbReference type="EMBL" id="CP036263">
    <property type="protein sequence ID" value="QDT00614.1"/>
    <property type="molecule type" value="Genomic_DNA"/>
</dbReference>
<gene>
    <name evidence="1" type="ORF">HG15A2_39530</name>
</gene>
<dbReference type="Proteomes" id="UP000319852">
    <property type="component" value="Chromosome"/>
</dbReference>
<dbReference type="KEGG" id="amob:HG15A2_39530"/>
<name>A0A517N0I3_9BACT</name>
<evidence type="ECO:0000313" key="1">
    <source>
        <dbReference type="EMBL" id="QDT00614.1"/>
    </source>
</evidence>